<comment type="caution">
    <text evidence="2">The sequence shown here is derived from an EMBL/GenBank/DDBJ whole genome shotgun (WGS) entry which is preliminary data.</text>
</comment>
<organism evidence="2 3">
    <name type="scientific">Yimella lutea</name>
    <dbReference type="NCBI Taxonomy" id="587872"/>
    <lineage>
        <taxon>Bacteria</taxon>
        <taxon>Bacillati</taxon>
        <taxon>Actinomycetota</taxon>
        <taxon>Actinomycetes</taxon>
        <taxon>Micrococcales</taxon>
        <taxon>Dermacoccaceae</taxon>
        <taxon>Yimella</taxon>
    </lineage>
</organism>
<keyword evidence="3" id="KW-1185">Reference proteome</keyword>
<feature type="transmembrane region" description="Helical" evidence="1">
    <location>
        <begin position="12"/>
        <end position="33"/>
    </location>
</feature>
<dbReference type="RefSeq" id="WP_129624047.1">
    <property type="nucleotide sequence ID" value="NZ_BAABCI010000034.1"/>
</dbReference>
<sequence>MSEFLGVGPRTWRFLLVLGGLAMLFTAVGAVSSALDHDWYHTAYFTAMSAVFAGAVWRNRTRARSDAPCAD</sequence>
<gene>
    <name evidence="2" type="ORF">FB459_1655</name>
</gene>
<keyword evidence="1" id="KW-1133">Transmembrane helix</keyword>
<feature type="transmembrane region" description="Helical" evidence="1">
    <location>
        <begin position="39"/>
        <end position="57"/>
    </location>
</feature>
<name>A0A542EFW0_9MICO</name>
<dbReference type="OrthoDB" id="9990742at2"/>
<keyword evidence="1" id="KW-0472">Membrane</keyword>
<evidence type="ECO:0000313" key="2">
    <source>
        <dbReference type="EMBL" id="TQJ14208.1"/>
    </source>
</evidence>
<dbReference type="EMBL" id="VFMO01000001">
    <property type="protein sequence ID" value="TQJ14208.1"/>
    <property type="molecule type" value="Genomic_DNA"/>
</dbReference>
<protein>
    <submittedName>
        <fullName evidence="2">Uncharacterized protein</fullName>
    </submittedName>
</protein>
<dbReference type="Proteomes" id="UP000320806">
    <property type="component" value="Unassembled WGS sequence"/>
</dbReference>
<reference evidence="2 3" key="1">
    <citation type="submission" date="2019-06" db="EMBL/GenBank/DDBJ databases">
        <title>Sequencing the genomes of 1000 actinobacteria strains.</title>
        <authorList>
            <person name="Klenk H.-P."/>
        </authorList>
    </citation>
    <scope>NUCLEOTIDE SEQUENCE [LARGE SCALE GENOMIC DNA]</scope>
    <source>
        <strain evidence="2 3">DSM 19828</strain>
    </source>
</reference>
<proteinExistence type="predicted"/>
<evidence type="ECO:0000313" key="3">
    <source>
        <dbReference type="Proteomes" id="UP000320806"/>
    </source>
</evidence>
<accession>A0A542EFW0</accession>
<evidence type="ECO:0000256" key="1">
    <source>
        <dbReference type="SAM" id="Phobius"/>
    </source>
</evidence>
<keyword evidence="1" id="KW-0812">Transmembrane</keyword>
<dbReference type="AlphaFoldDB" id="A0A542EFW0"/>